<gene>
    <name evidence="2" type="ORF">Back11_39570</name>
</gene>
<dbReference type="InterPro" id="IPR010093">
    <property type="entry name" value="SinI_DNA-bd"/>
</dbReference>
<organism evidence="2 3">
    <name type="scientific">Paenibacillus baekrokdamisoli</name>
    <dbReference type="NCBI Taxonomy" id="1712516"/>
    <lineage>
        <taxon>Bacteria</taxon>
        <taxon>Bacillati</taxon>
        <taxon>Bacillota</taxon>
        <taxon>Bacilli</taxon>
        <taxon>Bacillales</taxon>
        <taxon>Paenibacillaceae</taxon>
        <taxon>Paenibacillus</taxon>
    </lineage>
</organism>
<name>A0A3G9IWE3_9BACL</name>
<dbReference type="EMBL" id="AP019308">
    <property type="protein sequence ID" value="BBH22612.1"/>
    <property type="molecule type" value="Genomic_DNA"/>
</dbReference>
<protein>
    <recommendedName>
        <fullName evidence="1">Helix-turn-helix domain-containing protein</fullName>
    </recommendedName>
</protein>
<evidence type="ECO:0000259" key="1">
    <source>
        <dbReference type="Pfam" id="PF12728"/>
    </source>
</evidence>
<dbReference type="OrthoDB" id="122388at2"/>
<feature type="domain" description="Helix-turn-helix" evidence="1">
    <location>
        <begin position="10"/>
        <end position="56"/>
    </location>
</feature>
<dbReference type="AlphaFoldDB" id="A0A3G9IWE3"/>
<keyword evidence="3" id="KW-1185">Reference proteome</keyword>
<reference evidence="2 3" key="1">
    <citation type="submission" date="2018-11" db="EMBL/GenBank/DDBJ databases">
        <title>Complete genome sequence of Paenibacillus baekrokdamisoli strain KCTC 33723.</title>
        <authorList>
            <person name="Kang S.W."/>
            <person name="Lee K.C."/>
            <person name="Kim K.K."/>
            <person name="Kim J.S."/>
            <person name="Kim D.S."/>
            <person name="Ko S.H."/>
            <person name="Yang S.H."/>
            <person name="Lee J.S."/>
        </authorList>
    </citation>
    <scope>NUCLEOTIDE SEQUENCE [LARGE SCALE GENOMIC DNA]</scope>
    <source>
        <strain evidence="2 3">KCTC 33723</strain>
    </source>
</reference>
<evidence type="ECO:0000313" key="2">
    <source>
        <dbReference type="EMBL" id="BBH22612.1"/>
    </source>
</evidence>
<proteinExistence type="predicted"/>
<evidence type="ECO:0000313" key="3">
    <source>
        <dbReference type="Proteomes" id="UP000275368"/>
    </source>
</evidence>
<dbReference type="Proteomes" id="UP000275368">
    <property type="component" value="Chromosome"/>
</dbReference>
<sequence>MYDDYNEIITIEELAAILRIGMNSAYKLVHSGEISSFRVNNSHRIQRSAVTDFIISRSTSYSRLRRLLSEQCYT</sequence>
<dbReference type="Pfam" id="PF12728">
    <property type="entry name" value="HTH_17"/>
    <property type="match status" value="1"/>
</dbReference>
<dbReference type="InterPro" id="IPR041657">
    <property type="entry name" value="HTH_17"/>
</dbReference>
<dbReference type="NCBIfam" id="TIGR01764">
    <property type="entry name" value="excise"/>
    <property type="match status" value="1"/>
</dbReference>
<dbReference type="KEGG" id="pbk:Back11_39570"/>
<dbReference type="GO" id="GO:0003677">
    <property type="term" value="F:DNA binding"/>
    <property type="evidence" value="ECO:0007669"/>
    <property type="project" value="InterPro"/>
</dbReference>
<accession>A0A3G9IWE3</accession>
<dbReference type="RefSeq" id="WP_125660986.1">
    <property type="nucleotide sequence ID" value="NZ_AP019308.1"/>
</dbReference>